<protein>
    <submittedName>
        <fullName evidence="1">Uncharacterized protein</fullName>
    </submittedName>
</protein>
<name>A0ABY5ZC06_9ACTN</name>
<dbReference type="InterPro" id="IPR009003">
    <property type="entry name" value="Peptidase_S1_PA"/>
</dbReference>
<dbReference type="SUPFAM" id="SSF50494">
    <property type="entry name" value="Trypsin-like serine proteases"/>
    <property type="match status" value="1"/>
</dbReference>
<dbReference type="Gene3D" id="2.40.10.10">
    <property type="entry name" value="Trypsin-like serine proteases"/>
    <property type="match status" value="2"/>
</dbReference>
<organism evidence="1 2">
    <name type="scientific">Dactylosporangium roseum</name>
    <dbReference type="NCBI Taxonomy" id="47989"/>
    <lineage>
        <taxon>Bacteria</taxon>
        <taxon>Bacillati</taxon>
        <taxon>Actinomycetota</taxon>
        <taxon>Actinomycetes</taxon>
        <taxon>Micromonosporales</taxon>
        <taxon>Micromonosporaceae</taxon>
        <taxon>Dactylosporangium</taxon>
    </lineage>
</organism>
<sequence length="370" mass="38328">MALKSWIITQPGVEDSGYVESVNDVANLATTVLWHGAATPFQQAIVAQARSRGIALTIKQRKFSRTQLLTAAQSAARSAGKGALTGFDVTSVATLDPDFDGVIVRGNYLGASSKTRAARDATLAKGASAQIGVDVSVAPSAGRITPAVATRSNDTAPFNAGGYMRSPSSGTVCTTGFGIWLNGVSRTTTARHCWRHDYRARDGSASYGDGLVNSGDGAARVMTTGGFYWMFDGAWNNSAGYKKTVIGYSDVSTGDLVCASGGNSGVRCAIEVRTMCVLFNDGMGFGNICTIQGHQQSNGIAAIQGDSGGPVFTLGGTNQVRATGMIQAVQGGWTNCAGVHDGGGNICSDWMLFSSMRTINNSLGASLRTG</sequence>
<dbReference type="EMBL" id="CP073721">
    <property type="protein sequence ID" value="UWZ39566.1"/>
    <property type="molecule type" value="Genomic_DNA"/>
</dbReference>
<dbReference type="Proteomes" id="UP001058271">
    <property type="component" value="Chromosome"/>
</dbReference>
<evidence type="ECO:0000313" key="1">
    <source>
        <dbReference type="EMBL" id="UWZ39566.1"/>
    </source>
</evidence>
<gene>
    <name evidence="1" type="ORF">Drose_15835</name>
</gene>
<dbReference type="InterPro" id="IPR043504">
    <property type="entry name" value="Peptidase_S1_PA_chymotrypsin"/>
</dbReference>
<reference evidence="1" key="1">
    <citation type="submission" date="2021-04" db="EMBL/GenBank/DDBJ databases">
        <title>Biosynthetic gene clusters of Dactylosporangioum roseum.</title>
        <authorList>
            <person name="Hartkoorn R.C."/>
            <person name="Beaudoing E."/>
            <person name="Hot D."/>
            <person name="Moureu S."/>
        </authorList>
    </citation>
    <scope>NUCLEOTIDE SEQUENCE</scope>
    <source>
        <strain evidence="1">NRRL B-16295</strain>
    </source>
</reference>
<keyword evidence="2" id="KW-1185">Reference proteome</keyword>
<accession>A0ABY5ZC06</accession>
<proteinExistence type="predicted"/>
<evidence type="ECO:0000313" key="2">
    <source>
        <dbReference type="Proteomes" id="UP001058271"/>
    </source>
</evidence>
<dbReference type="RefSeq" id="WP_260728980.1">
    <property type="nucleotide sequence ID" value="NZ_BAAABS010000003.1"/>
</dbReference>